<name>A0A1G8GF81_9RHOO</name>
<reference evidence="1 2" key="1">
    <citation type="submission" date="2016-10" db="EMBL/GenBank/DDBJ databases">
        <authorList>
            <person name="de Groot N.N."/>
        </authorList>
    </citation>
    <scope>NUCLEOTIDE SEQUENCE [LARGE SCALE GENOMIC DNA]</scope>
    <source>
        <strain evidence="1 2">DSM 5885</strain>
    </source>
</reference>
<protein>
    <submittedName>
        <fullName evidence="1">Uncharacterized protein</fullName>
    </submittedName>
</protein>
<dbReference type="RefSeq" id="WP_091938287.1">
    <property type="nucleotide sequence ID" value="NZ_FNCY01000010.1"/>
</dbReference>
<dbReference type="Proteomes" id="UP000198607">
    <property type="component" value="Unassembled WGS sequence"/>
</dbReference>
<sequence>MKTFSYNDLAYSVEAAGNAWDIVCTRGDGKTAVVAAGVLVGVAEKDVEARARALVRVINPVGIRSIGPDVGHPQRVGDIIIVGPDVGHPNFIYWNKDSASCPKTL</sequence>
<organism evidence="1 2">
    <name type="scientific">Propionivibrio dicarboxylicus</name>
    <dbReference type="NCBI Taxonomy" id="83767"/>
    <lineage>
        <taxon>Bacteria</taxon>
        <taxon>Pseudomonadati</taxon>
        <taxon>Pseudomonadota</taxon>
        <taxon>Betaproteobacteria</taxon>
        <taxon>Rhodocyclales</taxon>
        <taxon>Rhodocyclaceae</taxon>
        <taxon>Propionivibrio</taxon>
    </lineage>
</organism>
<dbReference type="EMBL" id="FNCY01000010">
    <property type="protein sequence ID" value="SDH92990.1"/>
    <property type="molecule type" value="Genomic_DNA"/>
</dbReference>
<dbReference type="AlphaFoldDB" id="A0A1G8GF81"/>
<evidence type="ECO:0000313" key="2">
    <source>
        <dbReference type="Proteomes" id="UP000198607"/>
    </source>
</evidence>
<evidence type="ECO:0000313" key="1">
    <source>
        <dbReference type="EMBL" id="SDH92990.1"/>
    </source>
</evidence>
<accession>A0A1G8GF81</accession>
<proteinExistence type="predicted"/>
<gene>
    <name evidence="1" type="ORF">SAMN05660652_02570</name>
</gene>
<keyword evidence="2" id="KW-1185">Reference proteome</keyword>
<dbReference type="STRING" id="83767.SAMN05660652_02570"/>